<protein>
    <submittedName>
        <fullName evidence="3">Uncharacterized protein</fullName>
    </submittedName>
</protein>
<feature type="compositionally biased region" description="Basic residues" evidence="2">
    <location>
        <begin position="135"/>
        <end position="148"/>
    </location>
</feature>
<feature type="compositionally biased region" description="Acidic residues" evidence="2">
    <location>
        <begin position="156"/>
        <end position="166"/>
    </location>
</feature>
<evidence type="ECO:0000313" key="4">
    <source>
        <dbReference type="Proteomes" id="UP000054538"/>
    </source>
</evidence>
<evidence type="ECO:0000256" key="2">
    <source>
        <dbReference type="SAM" id="MobiDB-lite"/>
    </source>
</evidence>
<gene>
    <name evidence="3" type="ORF">PAXRUDRAFT_16184</name>
</gene>
<proteinExistence type="predicted"/>
<dbReference type="Proteomes" id="UP000054538">
    <property type="component" value="Unassembled WGS sequence"/>
</dbReference>
<dbReference type="InParanoid" id="A0A0D0DML4"/>
<organism evidence="3 4">
    <name type="scientific">Paxillus rubicundulus Ve08.2h10</name>
    <dbReference type="NCBI Taxonomy" id="930991"/>
    <lineage>
        <taxon>Eukaryota</taxon>
        <taxon>Fungi</taxon>
        <taxon>Dikarya</taxon>
        <taxon>Basidiomycota</taxon>
        <taxon>Agaricomycotina</taxon>
        <taxon>Agaricomycetes</taxon>
        <taxon>Agaricomycetidae</taxon>
        <taxon>Boletales</taxon>
        <taxon>Paxilineae</taxon>
        <taxon>Paxillaceae</taxon>
        <taxon>Paxillus</taxon>
    </lineage>
</organism>
<dbReference type="OrthoDB" id="2691826at2759"/>
<reference evidence="3 4" key="1">
    <citation type="submission" date="2014-04" db="EMBL/GenBank/DDBJ databases">
        <authorList>
            <consortium name="DOE Joint Genome Institute"/>
            <person name="Kuo A."/>
            <person name="Kohler A."/>
            <person name="Jargeat P."/>
            <person name="Nagy L.G."/>
            <person name="Floudas D."/>
            <person name="Copeland A."/>
            <person name="Barry K.W."/>
            <person name="Cichocki N."/>
            <person name="Veneault-Fourrey C."/>
            <person name="LaButti K."/>
            <person name="Lindquist E.A."/>
            <person name="Lipzen A."/>
            <person name="Lundell T."/>
            <person name="Morin E."/>
            <person name="Murat C."/>
            <person name="Sun H."/>
            <person name="Tunlid A."/>
            <person name="Henrissat B."/>
            <person name="Grigoriev I.V."/>
            <person name="Hibbett D.S."/>
            <person name="Martin F."/>
            <person name="Nordberg H.P."/>
            <person name="Cantor M.N."/>
            <person name="Hua S.X."/>
        </authorList>
    </citation>
    <scope>NUCLEOTIDE SEQUENCE [LARGE SCALE GENOMIC DNA]</scope>
    <source>
        <strain evidence="3 4">Ve08.2h10</strain>
    </source>
</reference>
<dbReference type="EMBL" id="KN826203">
    <property type="protein sequence ID" value="KIK79720.1"/>
    <property type="molecule type" value="Genomic_DNA"/>
</dbReference>
<name>A0A0D0DML4_9AGAM</name>
<feature type="coiled-coil region" evidence="1">
    <location>
        <begin position="252"/>
        <end position="279"/>
    </location>
</feature>
<dbReference type="HOGENOM" id="CLU_020267_0_0_1"/>
<feature type="region of interest" description="Disordered" evidence="2">
    <location>
        <begin position="1"/>
        <end position="169"/>
    </location>
</feature>
<accession>A0A0D0DML4</accession>
<evidence type="ECO:0000313" key="3">
    <source>
        <dbReference type="EMBL" id="KIK79720.1"/>
    </source>
</evidence>
<sequence length="309" mass="33977">MDEILQKKMAQAEEERRKAEEMKKKGTGSRVKKQGEKQVEKWQRGAEAEESEPVEEDAGEEHGHQATRGRGGRQIARPGVAATEDVEMRFPKGPKAIKAKTKAKQTPPSPADMDEDMPSGEEPGALQDPSATQPKGHKVTKVKGKGKARQPSPNAMDEDSSSEESEPPLGEVFIPWVDKGKGREIPPVSSIPGPSAAEVDIVERHTTILVNQLTKQLADMQSWETASNKMDQMADTEDLEWDCRLANMDKLLRESHARHVALKARLAELEQERMVMTAESAQARVMITNLRWPGGIPPSALSDQAGPSQ</sequence>
<keyword evidence="4" id="KW-1185">Reference proteome</keyword>
<evidence type="ECO:0000256" key="1">
    <source>
        <dbReference type="SAM" id="Coils"/>
    </source>
</evidence>
<reference evidence="4" key="2">
    <citation type="submission" date="2015-01" db="EMBL/GenBank/DDBJ databases">
        <title>Evolutionary Origins and Diversification of the Mycorrhizal Mutualists.</title>
        <authorList>
            <consortium name="DOE Joint Genome Institute"/>
            <consortium name="Mycorrhizal Genomics Consortium"/>
            <person name="Kohler A."/>
            <person name="Kuo A."/>
            <person name="Nagy L.G."/>
            <person name="Floudas D."/>
            <person name="Copeland A."/>
            <person name="Barry K.W."/>
            <person name="Cichocki N."/>
            <person name="Veneault-Fourrey C."/>
            <person name="LaButti K."/>
            <person name="Lindquist E.A."/>
            <person name="Lipzen A."/>
            <person name="Lundell T."/>
            <person name="Morin E."/>
            <person name="Murat C."/>
            <person name="Riley R."/>
            <person name="Ohm R."/>
            <person name="Sun H."/>
            <person name="Tunlid A."/>
            <person name="Henrissat B."/>
            <person name="Grigoriev I.V."/>
            <person name="Hibbett D.S."/>
            <person name="Martin F."/>
        </authorList>
    </citation>
    <scope>NUCLEOTIDE SEQUENCE [LARGE SCALE GENOMIC DNA]</scope>
    <source>
        <strain evidence="4">Ve08.2h10</strain>
    </source>
</reference>
<feature type="compositionally biased region" description="Acidic residues" evidence="2">
    <location>
        <begin position="48"/>
        <end position="59"/>
    </location>
</feature>
<dbReference type="AlphaFoldDB" id="A0A0D0DML4"/>
<keyword evidence="1" id="KW-0175">Coiled coil</keyword>
<feature type="compositionally biased region" description="Basic and acidic residues" evidence="2">
    <location>
        <begin position="33"/>
        <end position="47"/>
    </location>
</feature>
<feature type="compositionally biased region" description="Basic and acidic residues" evidence="2">
    <location>
        <begin position="1"/>
        <end position="24"/>
    </location>
</feature>